<name>A0A9E6ZJ48_9FLAO</name>
<organism evidence="2 3">
    <name type="scientific">Abyssalbus ytuae</name>
    <dbReference type="NCBI Taxonomy" id="2926907"/>
    <lineage>
        <taxon>Bacteria</taxon>
        <taxon>Pseudomonadati</taxon>
        <taxon>Bacteroidota</taxon>
        <taxon>Flavobacteriia</taxon>
        <taxon>Flavobacteriales</taxon>
        <taxon>Flavobacteriaceae</taxon>
        <taxon>Abyssalbus</taxon>
    </lineage>
</organism>
<feature type="domain" description="YdhG-like" evidence="1">
    <location>
        <begin position="16"/>
        <end position="112"/>
    </location>
</feature>
<evidence type="ECO:0000313" key="3">
    <source>
        <dbReference type="Proteomes" id="UP000831290"/>
    </source>
</evidence>
<dbReference type="Gene3D" id="3.90.1150.200">
    <property type="match status" value="1"/>
</dbReference>
<proteinExistence type="predicted"/>
<dbReference type="AlphaFoldDB" id="A0A9E6ZJ48"/>
<dbReference type="RefSeq" id="WP_255841716.1">
    <property type="nucleotide sequence ID" value="NZ_CP094358.1"/>
</dbReference>
<evidence type="ECO:0000313" key="2">
    <source>
        <dbReference type="EMBL" id="UOB16514.1"/>
    </source>
</evidence>
<dbReference type="KEGG" id="fbm:MQE35_12295"/>
<dbReference type="Proteomes" id="UP000831290">
    <property type="component" value="Chromosome"/>
</dbReference>
<accession>A0A9E6ZJ48</accession>
<reference evidence="2" key="1">
    <citation type="submission" date="2022-03" db="EMBL/GenBank/DDBJ databases">
        <title>Description of Abyssus ytuae gen. nov., sp. nov., a novel member of the family Flavobacteriaceae isolated from the sediment of Mariana Trench.</title>
        <authorList>
            <person name="Zhang J."/>
            <person name="Xu X."/>
        </authorList>
    </citation>
    <scope>NUCLEOTIDE SEQUENCE</scope>
    <source>
        <strain evidence="2">MT3330</strain>
    </source>
</reference>
<dbReference type="Pfam" id="PF08818">
    <property type="entry name" value="DUF1801"/>
    <property type="match status" value="1"/>
</dbReference>
<evidence type="ECO:0000259" key="1">
    <source>
        <dbReference type="Pfam" id="PF08818"/>
    </source>
</evidence>
<sequence>MNPVENYFFNQKEPCQSIMLYIRSVILKTLPGVEEKYSYKIPFYHHNKKPLCYLNILKGTDYVDVAFVQGILLEGKFPELKDDNKRKQVRSLQVKNLEHFDETMFSRLLQEAANLLDKNKKAWNI</sequence>
<keyword evidence="3" id="KW-1185">Reference proteome</keyword>
<dbReference type="EMBL" id="CP094358">
    <property type="protein sequence ID" value="UOB16514.1"/>
    <property type="molecule type" value="Genomic_DNA"/>
</dbReference>
<dbReference type="InterPro" id="IPR014922">
    <property type="entry name" value="YdhG-like"/>
</dbReference>
<protein>
    <submittedName>
        <fullName evidence="2">DUF1801 domain-containing protein</fullName>
    </submittedName>
</protein>
<gene>
    <name evidence="2" type="ORF">MQE35_12295</name>
</gene>
<dbReference type="SUPFAM" id="SSF159888">
    <property type="entry name" value="YdhG-like"/>
    <property type="match status" value="1"/>
</dbReference>